<dbReference type="GO" id="GO:0003677">
    <property type="term" value="F:DNA binding"/>
    <property type="evidence" value="ECO:0007669"/>
    <property type="project" value="UniProtKB-UniRule"/>
</dbReference>
<dbReference type="EMBL" id="KV784365">
    <property type="protein sequence ID" value="OEU12214.1"/>
    <property type="molecule type" value="Genomic_DNA"/>
</dbReference>
<dbReference type="SUPFAM" id="SSF47095">
    <property type="entry name" value="HMG-box"/>
    <property type="match status" value="1"/>
</dbReference>
<feature type="region of interest" description="Disordered" evidence="2">
    <location>
        <begin position="1"/>
        <end position="89"/>
    </location>
</feature>
<keyword evidence="5" id="KW-1185">Reference proteome</keyword>
<dbReference type="Gene3D" id="1.10.30.10">
    <property type="entry name" value="High mobility group box domain"/>
    <property type="match status" value="1"/>
</dbReference>
<dbReference type="Proteomes" id="UP000095751">
    <property type="component" value="Unassembled WGS sequence"/>
</dbReference>
<dbReference type="InParanoid" id="A0A1E7F263"/>
<protein>
    <recommendedName>
        <fullName evidence="3">HMG box domain-containing protein</fullName>
    </recommendedName>
</protein>
<evidence type="ECO:0000256" key="2">
    <source>
        <dbReference type="SAM" id="MobiDB-lite"/>
    </source>
</evidence>
<keyword evidence="1" id="KW-0238">DNA-binding</keyword>
<feature type="compositionally biased region" description="Basic and acidic residues" evidence="2">
    <location>
        <begin position="51"/>
        <end position="74"/>
    </location>
</feature>
<dbReference type="InterPro" id="IPR009071">
    <property type="entry name" value="HMG_box_dom"/>
</dbReference>
<evidence type="ECO:0000313" key="5">
    <source>
        <dbReference type="Proteomes" id="UP000095751"/>
    </source>
</evidence>
<gene>
    <name evidence="4" type="ORF">FRACYDRAFT_244471</name>
</gene>
<feature type="domain" description="HMG box" evidence="3">
    <location>
        <begin position="184"/>
        <end position="252"/>
    </location>
</feature>
<dbReference type="InterPro" id="IPR036910">
    <property type="entry name" value="HMG_box_dom_sf"/>
</dbReference>
<dbReference type="AlphaFoldDB" id="A0A1E7F263"/>
<evidence type="ECO:0000256" key="1">
    <source>
        <dbReference type="PROSITE-ProRule" id="PRU00267"/>
    </source>
</evidence>
<dbReference type="Pfam" id="PF00505">
    <property type="entry name" value="HMG_box"/>
    <property type="match status" value="1"/>
</dbReference>
<name>A0A1E7F263_9STRA</name>
<feature type="DNA-binding region" description="HMG box" evidence="1">
    <location>
        <begin position="184"/>
        <end position="252"/>
    </location>
</feature>
<proteinExistence type="predicted"/>
<keyword evidence="1" id="KW-0539">Nucleus</keyword>
<organism evidence="4 5">
    <name type="scientific">Fragilariopsis cylindrus CCMP1102</name>
    <dbReference type="NCBI Taxonomy" id="635003"/>
    <lineage>
        <taxon>Eukaryota</taxon>
        <taxon>Sar</taxon>
        <taxon>Stramenopiles</taxon>
        <taxon>Ochrophyta</taxon>
        <taxon>Bacillariophyta</taxon>
        <taxon>Bacillariophyceae</taxon>
        <taxon>Bacillariophycidae</taxon>
        <taxon>Bacillariales</taxon>
        <taxon>Bacillariaceae</taxon>
        <taxon>Fragilariopsis</taxon>
    </lineage>
</organism>
<evidence type="ECO:0000259" key="3">
    <source>
        <dbReference type="PROSITE" id="PS50118"/>
    </source>
</evidence>
<dbReference type="GO" id="GO:0005634">
    <property type="term" value="C:nucleus"/>
    <property type="evidence" value="ECO:0007669"/>
    <property type="project" value="UniProtKB-UniRule"/>
</dbReference>
<accession>A0A1E7F263</accession>
<dbReference type="PROSITE" id="PS50118">
    <property type="entry name" value="HMG_BOX_2"/>
    <property type="match status" value="1"/>
</dbReference>
<feature type="compositionally biased region" description="Acidic residues" evidence="2">
    <location>
        <begin position="75"/>
        <end position="89"/>
    </location>
</feature>
<sequence length="299" mass="33742">MKRASSSSVEGKEPEQQSGSTNSSDAADRATATAPAAVKKQKVMNDDADDDNHNDADDTHGASPRQEAEKKEEKIEEETKEEAEKEVDEASLLEPQLELMPLIPAQPPTVPLTDEEEVELQKKYRYKYQTRPAPVYKSKDYALWPGKLPQAVFGSQKNIHNAVVASDYMRTWFAQYQGLRTPPPKAARSSYALYYNTQKTHWKDTHGKLNQKRDSKKIGVLWQNLAVADKAIYEHQYDRSHEQYTINTQYWHDEAAKWRTAKIQQIVHQANNGGGGGEGSSLELVEQQVTALIEAISRD</sequence>
<evidence type="ECO:0000313" key="4">
    <source>
        <dbReference type="EMBL" id="OEU12214.1"/>
    </source>
</evidence>
<dbReference type="KEGG" id="fcy:FRACYDRAFT_244471"/>
<reference evidence="4 5" key="1">
    <citation type="submission" date="2016-09" db="EMBL/GenBank/DDBJ databases">
        <title>Extensive genetic diversity and differential bi-allelic expression allows diatom success in the polar Southern Ocean.</title>
        <authorList>
            <consortium name="DOE Joint Genome Institute"/>
            <person name="Mock T."/>
            <person name="Otillar R.P."/>
            <person name="Strauss J."/>
            <person name="Dupont C."/>
            <person name="Frickenhaus S."/>
            <person name="Maumus F."/>
            <person name="Mcmullan M."/>
            <person name="Sanges R."/>
            <person name="Schmutz J."/>
            <person name="Toseland A."/>
            <person name="Valas R."/>
            <person name="Veluchamy A."/>
            <person name="Ward B.J."/>
            <person name="Allen A."/>
            <person name="Barry K."/>
            <person name="Falciatore A."/>
            <person name="Ferrante M."/>
            <person name="Fortunato A.E."/>
            <person name="Gloeckner G."/>
            <person name="Gruber A."/>
            <person name="Hipkin R."/>
            <person name="Janech M."/>
            <person name="Kroth P."/>
            <person name="Leese F."/>
            <person name="Lindquist E."/>
            <person name="Lyon B.R."/>
            <person name="Martin J."/>
            <person name="Mayer C."/>
            <person name="Parker M."/>
            <person name="Quesneville H."/>
            <person name="Raymond J."/>
            <person name="Uhlig C."/>
            <person name="Valentin K.U."/>
            <person name="Worden A.Z."/>
            <person name="Armbrust E.V."/>
            <person name="Bowler C."/>
            <person name="Green B."/>
            <person name="Moulton V."/>
            <person name="Van Oosterhout C."/>
            <person name="Grigoriev I."/>
        </authorList>
    </citation>
    <scope>NUCLEOTIDE SEQUENCE [LARGE SCALE GENOMIC DNA]</scope>
    <source>
        <strain evidence="4 5">CCMP1102</strain>
    </source>
</reference>
<dbReference type="CDD" id="cd00084">
    <property type="entry name" value="HMG-box_SF"/>
    <property type="match status" value="1"/>
</dbReference>